<evidence type="ECO:0000313" key="2">
    <source>
        <dbReference type="EMBL" id="GAI86603.1"/>
    </source>
</evidence>
<accession>X1S147</accession>
<feature type="non-terminal residue" evidence="2">
    <location>
        <position position="97"/>
    </location>
</feature>
<keyword evidence="1" id="KW-0812">Transmembrane</keyword>
<proteinExistence type="predicted"/>
<feature type="transmembrane region" description="Helical" evidence="1">
    <location>
        <begin position="73"/>
        <end position="93"/>
    </location>
</feature>
<gene>
    <name evidence="2" type="ORF">S12H4_17707</name>
</gene>
<keyword evidence="1" id="KW-1133">Transmembrane helix</keyword>
<dbReference type="AlphaFoldDB" id="X1S147"/>
<sequence length="97" mass="10907">MISDLKKKALKQPQSNIFKEPEATITIDNFVMSAFILKDYDTLTRGVETLADLALEAYETEKGDNGKRTIQRLIDIAIATITKFFFIGLNLLLPCIP</sequence>
<organism evidence="2">
    <name type="scientific">marine sediment metagenome</name>
    <dbReference type="NCBI Taxonomy" id="412755"/>
    <lineage>
        <taxon>unclassified sequences</taxon>
        <taxon>metagenomes</taxon>
        <taxon>ecological metagenomes</taxon>
    </lineage>
</organism>
<evidence type="ECO:0000256" key="1">
    <source>
        <dbReference type="SAM" id="Phobius"/>
    </source>
</evidence>
<keyword evidence="1" id="KW-0472">Membrane</keyword>
<reference evidence="2" key="1">
    <citation type="journal article" date="2014" name="Front. Microbiol.">
        <title>High frequency of phylogenetically diverse reductive dehalogenase-homologous genes in deep subseafloor sedimentary metagenomes.</title>
        <authorList>
            <person name="Kawai M."/>
            <person name="Futagami T."/>
            <person name="Toyoda A."/>
            <person name="Takaki Y."/>
            <person name="Nishi S."/>
            <person name="Hori S."/>
            <person name="Arai W."/>
            <person name="Tsubouchi T."/>
            <person name="Morono Y."/>
            <person name="Uchiyama I."/>
            <person name="Ito T."/>
            <person name="Fujiyama A."/>
            <person name="Inagaki F."/>
            <person name="Takami H."/>
        </authorList>
    </citation>
    <scope>NUCLEOTIDE SEQUENCE</scope>
    <source>
        <strain evidence="2">Expedition CK06-06</strain>
    </source>
</reference>
<dbReference type="EMBL" id="BARW01008682">
    <property type="protein sequence ID" value="GAI86603.1"/>
    <property type="molecule type" value="Genomic_DNA"/>
</dbReference>
<name>X1S147_9ZZZZ</name>
<comment type="caution">
    <text evidence="2">The sequence shown here is derived from an EMBL/GenBank/DDBJ whole genome shotgun (WGS) entry which is preliminary data.</text>
</comment>
<protein>
    <submittedName>
        <fullName evidence="2">Uncharacterized protein</fullName>
    </submittedName>
</protein>